<evidence type="ECO:0000313" key="7">
    <source>
        <dbReference type="EMBL" id="OHA14523.1"/>
    </source>
</evidence>
<evidence type="ECO:0000256" key="1">
    <source>
        <dbReference type="ARBA" id="ARBA00006773"/>
    </source>
</evidence>
<dbReference type="InterPro" id="IPR032466">
    <property type="entry name" value="Metal_Hydrolase"/>
</dbReference>
<accession>A0A1G2LSK7</accession>
<dbReference type="Pfam" id="PF13382">
    <property type="entry name" value="Adenine_deam_C"/>
    <property type="match status" value="1"/>
</dbReference>
<comment type="caution">
    <text evidence="7">The sequence shown here is derived from an EMBL/GenBank/DDBJ whole genome shotgun (WGS) entry which is preliminary data.</text>
</comment>
<feature type="non-terminal residue" evidence="7">
    <location>
        <position position="550"/>
    </location>
</feature>
<dbReference type="InterPro" id="IPR026912">
    <property type="entry name" value="Adenine_deam_C"/>
</dbReference>
<evidence type="ECO:0000259" key="6">
    <source>
        <dbReference type="Pfam" id="PF13382"/>
    </source>
</evidence>
<reference evidence="7 8" key="1">
    <citation type="journal article" date="2016" name="Nat. Commun.">
        <title>Thousands of microbial genomes shed light on interconnected biogeochemical processes in an aquifer system.</title>
        <authorList>
            <person name="Anantharaman K."/>
            <person name="Brown C.T."/>
            <person name="Hug L.A."/>
            <person name="Sharon I."/>
            <person name="Castelle C.J."/>
            <person name="Probst A.J."/>
            <person name="Thomas B.C."/>
            <person name="Singh A."/>
            <person name="Wilkins M.J."/>
            <person name="Karaoz U."/>
            <person name="Brodie E.L."/>
            <person name="Williams K.H."/>
            <person name="Hubbard S.S."/>
            <person name="Banfield J.F."/>
        </authorList>
    </citation>
    <scope>NUCLEOTIDE SEQUENCE [LARGE SCALE GENOMIC DNA]</scope>
</reference>
<dbReference type="AlphaFoldDB" id="A0A1G2LSK7"/>
<dbReference type="Pfam" id="PF01979">
    <property type="entry name" value="Amidohydro_1"/>
    <property type="match status" value="1"/>
</dbReference>
<feature type="domain" description="Adenine deaminase C-terminal" evidence="6">
    <location>
        <begin position="397"/>
        <end position="550"/>
    </location>
</feature>
<evidence type="ECO:0000256" key="4">
    <source>
        <dbReference type="ARBA" id="ARBA00047720"/>
    </source>
</evidence>
<dbReference type="InterPro" id="IPR006680">
    <property type="entry name" value="Amidohydro-rel"/>
</dbReference>
<dbReference type="Proteomes" id="UP000178302">
    <property type="component" value="Unassembled WGS sequence"/>
</dbReference>
<evidence type="ECO:0000256" key="2">
    <source>
        <dbReference type="ARBA" id="ARBA00012782"/>
    </source>
</evidence>
<dbReference type="SUPFAM" id="SSF51338">
    <property type="entry name" value="Composite domain of metallo-dependent hydrolases"/>
    <property type="match status" value="1"/>
</dbReference>
<comment type="catalytic activity">
    <reaction evidence="4">
        <text>adenine + H2O + H(+) = hypoxanthine + NH4(+)</text>
        <dbReference type="Rhea" id="RHEA:23688"/>
        <dbReference type="ChEBI" id="CHEBI:15377"/>
        <dbReference type="ChEBI" id="CHEBI:15378"/>
        <dbReference type="ChEBI" id="CHEBI:16708"/>
        <dbReference type="ChEBI" id="CHEBI:17368"/>
        <dbReference type="ChEBI" id="CHEBI:28938"/>
        <dbReference type="EC" id="3.5.4.2"/>
    </reaction>
</comment>
<dbReference type="Gene3D" id="2.30.40.10">
    <property type="entry name" value="Urease, subunit C, domain 1"/>
    <property type="match status" value="1"/>
</dbReference>
<dbReference type="Gene3D" id="3.20.20.140">
    <property type="entry name" value="Metal-dependent hydrolases"/>
    <property type="match status" value="1"/>
</dbReference>
<dbReference type="PANTHER" id="PTHR11113:SF2">
    <property type="entry name" value="ADENINE DEAMINASE"/>
    <property type="match status" value="1"/>
</dbReference>
<protein>
    <recommendedName>
        <fullName evidence="2">adenine deaminase</fullName>
        <ecNumber evidence="2">3.5.4.2</ecNumber>
    </recommendedName>
</protein>
<dbReference type="SUPFAM" id="SSF51556">
    <property type="entry name" value="Metallo-dependent hydrolases"/>
    <property type="match status" value="1"/>
</dbReference>
<feature type="domain" description="Amidohydrolase-related" evidence="5">
    <location>
        <begin position="56"/>
        <end position="343"/>
    </location>
</feature>
<dbReference type="InterPro" id="IPR011059">
    <property type="entry name" value="Metal-dep_hydrolase_composite"/>
</dbReference>
<evidence type="ECO:0000259" key="5">
    <source>
        <dbReference type="Pfam" id="PF01979"/>
    </source>
</evidence>
<sequence>MNFDLVLLNGWVLDAADSNITKQDIGITSGRISFLGDISKIAAYGAEKKLDIKNKLVIPGLIDCHTHHEMSLLSLTAFSEVVLKKGTTTIILDPHDTVSVLGIEGLDYLIEESKNLPIRIFFTVPPCAPASLDFDESKKTVKLKDIKRAFFYPQKVLGLAEIMDIKRVLEKEPELLEMAGFAKFGRKIIDGHMPGLHGTDLIKYLNATCALTDHESGSVEEALEKNELGIFTIIRRGSLEKEFSAAEFSSKAKQNDKTMLATDGCVALQDILRKGHMNFGVKELIREGVSIGEAIKMAAYNSARVYGLENQIGDVKPGLFADLVVLKNLESFEPEYIVANGALVDNSLFNNLSFRYPPHFLKTIDRDFVTEECFKIKTGSEMGNICVRAIEIVSGTLLTKEIPEWLFIENSEVLAAVHKDILKAAIFSRSSEKYALGFVRGFGFTRGAFAGSIAQDSQHIIVVGADGKDMAFAVNEIIRRQGALLFVENKKVIAALDLPLAGIMSLEKPETVCEKLDKINYELVLRECRLRNPYTALSWQMSIPSIPGLK</sequence>
<proteinExistence type="inferred from homology"/>
<evidence type="ECO:0000256" key="3">
    <source>
        <dbReference type="ARBA" id="ARBA00022801"/>
    </source>
</evidence>
<gene>
    <name evidence="7" type="ORF">A2909_00685</name>
</gene>
<dbReference type="GO" id="GO:0000034">
    <property type="term" value="F:adenine deaminase activity"/>
    <property type="evidence" value="ECO:0007669"/>
    <property type="project" value="UniProtKB-EC"/>
</dbReference>
<organism evidence="7 8">
    <name type="scientific">Candidatus Tagabacteria bacterium RIFCSPLOWO2_01_FULL_39_11</name>
    <dbReference type="NCBI Taxonomy" id="1802295"/>
    <lineage>
        <taxon>Bacteria</taxon>
        <taxon>Candidatus Tagaibacteriota</taxon>
    </lineage>
</organism>
<comment type="similarity">
    <text evidence="1">Belongs to the metallo-dependent hydrolases superfamily. Adenine deaminase family.</text>
</comment>
<evidence type="ECO:0000313" key="8">
    <source>
        <dbReference type="Proteomes" id="UP000178302"/>
    </source>
</evidence>
<dbReference type="EC" id="3.5.4.2" evidence="2"/>
<keyword evidence="3" id="KW-0378">Hydrolase</keyword>
<dbReference type="EMBL" id="MHQZ01000009">
    <property type="protein sequence ID" value="OHA14523.1"/>
    <property type="molecule type" value="Genomic_DNA"/>
</dbReference>
<dbReference type="PANTHER" id="PTHR11113">
    <property type="entry name" value="N-ACETYLGLUCOSAMINE-6-PHOSPHATE DEACETYLASE"/>
    <property type="match status" value="1"/>
</dbReference>
<name>A0A1G2LSK7_9BACT</name>